<dbReference type="GO" id="GO:0060271">
    <property type="term" value="P:cilium assembly"/>
    <property type="evidence" value="ECO:0007669"/>
    <property type="project" value="TreeGrafter"/>
</dbReference>
<organism evidence="7 8">
    <name type="scientific">Eptatretus burgeri</name>
    <name type="common">Inshore hagfish</name>
    <dbReference type="NCBI Taxonomy" id="7764"/>
    <lineage>
        <taxon>Eukaryota</taxon>
        <taxon>Metazoa</taxon>
        <taxon>Chordata</taxon>
        <taxon>Craniata</taxon>
        <taxon>Vertebrata</taxon>
        <taxon>Cyclostomata</taxon>
        <taxon>Myxini</taxon>
        <taxon>Myxiniformes</taxon>
        <taxon>Myxinidae</taxon>
        <taxon>Eptatretinae</taxon>
        <taxon>Eptatretus</taxon>
    </lineage>
</organism>
<dbReference type="PANTHER" id="PTHR15654:SF1">
    <property type="entry name" value="COILED-COIL DOMAIN-CONTAINING PROTEIN 96"/>
    <property type="match status" value="1"/>
</dbReference>
<proteinExistence type="predicted"/>
<dbReference type="InterPro" id="IPR025254">
    <property type="entry name" value="CCDC113/CCDC96_CC"/>
</dbReference>
<feature type="domain" description="CCDC113/CCDC96 coiled-coil" evidence="6">
    <location>
        <begin position="168"/>
        <end position="342"/>
    </location>
</feature>
<feature type="coiled-coil region" evidence="4">
    <location>
        <begin position="35"/>
        <end position="69"/>
    </location>
</feature>
<name>A0A8C4QQA9_EPTBU</name>
<dbReference type="GO" id="GO:0005930">
    <property type="term" value="C:axoneme"/>
    <property type="evidence" value="ECO:0007669"/>
    <property type="project" value="TreeGrafter"/>
</dbReference>
<feature type="coiled-coil region" evidence="4">
    <location>
        <begin position="96"/>
        <end position="134"/>
    </location>
</feature>
<evidence type="ECO:0000256" key="5">
    <source>
        <dbReference type="SAM" id="MobiDB-lite"/>
    </source>
</evidence>
<dbReference type="Ensembl" id="ENSEBUT00000018840.1">
    <property type="protein sequence ID" value="ENSEBUP00000018264.1"/>
    <property type="gene ID" value="ENSEBUG00000011398.1"/>
</dbReference>
<protein>
    <recommendedName>
        <fullName evidence="6">CCDC113/CCDC96 coiled-coil domain-containing protein</fullName>
    </recommendedName>
</protein>
<dbReference type="GO" id="GO:0036064">
    <property type="term" value="C:ciliary basal body"/>
    <property type="evidence" value="ECO:0007669"/>
    <property type="project" value="TreeGrafter"/>
</dbReference>
<accession>A0A8C4QQA9</accession>
<feature type="compositionally biased region" description="Basic and acidic residues" evidence="5">
    <location>
        <begin position="1"/>
        <end position="25"/>
    </location>
</feature>
<evidence type="ECO:0000313" key="8">
    <source>
        <dbReference type="Proteomes" id="UP000694388"/>
    </source>
</evidence>
<dbReference type="InterPro" id="IPR051885">
    <property type="entry name" value="CC_CF"/>
</dbReference>
<keyword evidence="2 4" id="KW-0175">Coiled coil</keyword>
<dbReference type="GeneTree" id="ENSGT00940000154521"/>
<evidence type="ECO:0000256" key="4">
    <source>
        <dbReference type="SAM" id="Coils"/>
    </source>
</evidence>
<evidence type="ECO:0000259" key="6">
    <source>
        <dbReference type="Pfam" id="PF13870"/>
    </source>
</evidence>
<dbReference type="PANTHER" id="PTHR15654">
    <property type="entry name" value="COILED-COIL DOMAIN-CONTAINING PROTEIN 113-RELATED"/>
    <property type="match status" value="1"/>
</dbReference>
<evidence type="ECO:0000256" key="3">
    <source>
        <dbReference type="ARBA" id="ARBA00023273"/>
    </source>
</evidence>
<feature type="coiled-coil region" evidence="4">
    <location>
        <begin position="210"/>
        <end position="289"/>
    </location>
</feature>
<keyword evidence="8" id="KW-1185">Reference proteome</keyword>
<feature type="region of interest" description="Disordered" evidence="5">
    <location>
        <begin position="1"/>
        <end position="33"/>
    </location>
</feature>
<dbReference type="Proteomes" id="UP000694388">
    <property type="component" value="Unplaced"/>
</dbReference>
<reference evidence="7" key="1">
    <citation type="submission" date="2025-08" db="UniProtKB">
        <authorList>
            <consortium name="Ensembl"/>
        </authorList>
    </citation>
    <scope>IDENTIFICATION</scope>
</reference>
<dbReference type="AlphaFoldDB" id="A0A8C4QQA9"/>
<evidence type="ECO:0000256" key="1">
    <source>
        <dbReference type="ARBA" id="ARBA00004138"/>
    </source>
</evidence>
<sequence>MLNGHEEQEGVNKFEEKDGNSKNYDESDATVDRHRKILHTDNLKLQDEYQRLQQQNNKLQLLLAEYFQRKKCESRFSDECTDEEKERCYHNTLAKLKELQEECVDQKAHFEDQLKKLQEERQKTEDMVETELEIFVVYKREILLQTMKRHGGKRVSLEDLDRLQQVEERREKELARVQLENIKLNMRFSKYQEKFKAHSIGVDGQHLIDYEELKMENHTYNEKIEEQKEALQKVKKKISSTTHTLTQVKEKLEFIKAENLVKRGSLMKLEAHVNEKKEALKNLKQSRDSLWLDVKCLRCKSGLLRNVDLLQDFEDHCDSNDALKEKLDYLKMRYVQLTQNCREFRRKVQYAKQT</sequence>
<dbReference type="Pfam" id="PF13870">
    <property type="entry name" value="CCDC113_CCDC96_CC"/>
    <property type="match status" value="1"/>
</dbReference>
<reference evidence="7" key="2">
    <citation type="submission" date="2025-09" db="UniProtKB">
        <authorList>
            <consortium name="Ensembl"/>
        </authorList>
    </citation>
    <scope>IDENTIFICATION</scope>
</reference>
<evidence type="ECO:0000313" key="7">
    <source>
        <dbReference type="Ensembl" id="ENSEBUP00000018264.1"/>
    </source>
</evidence>
<evidence type="ECO:0000256" key="2">
    <source>
        <dbReference type="ARBA" id="ARBA00023054"/>
    </source>
</evidence>
<comment type="subcellular location">
    <subcellularLocation>
        <location evidence="1">Cell projection</location>
        <location evidence="1">Cilium</location>
    </subcellularLocation>
</comment>
<dbReference type="OMA" id="RYEPIME"/>
<keyword evidence="3" id="KW-0966">Cell projection</keyword>